<feature type="compositionally biased region" description="Acidic residues" evidence="2">
    <location>
        <begin position="427"/>
        <end position="436"/>
    </location>
</feature>
<dbReference type="PANTHER" id="PTHR22940">
    <property type="entry name" value="TIMEOUT/TIMELESS-2"/>
    <property type="match status" value="1"/>
</dbReference>
<dbReference type="CDD" id="cd00167">
    <property type="entry name" value="SANT"/>
    <property type="match status" value="1"/>
</dbReference>
<dbReference type="GO" id="GO:0043111">
    <property type="term" value="P:replication fork arrest"/>
    <property type="evidence" value="ECO:0007669"/>
    <property type="project" value="TreeGrafter"/>
</dbReference>
<dbReference type="GO" id="GO:0003677">
    <property type="term" value="F:DNA binding"/>
    <property type="evidence" value="ECO:0007669"/>
    <property type="project" value="TreeGrafter"/>
</dbReference>
<dbReference type="Ensembl" id="ENSCJPT00005007856.1">
    <property type="protein sequence ID" value="ENSCJPP00005004760.1"/>
    <property type="gene ID" value="ENSCJPG00005004630.1"/>
</dbReference>
<proteinExistence type="inferred from homology"/>
<feature type="compositionally biased region" description="Acidic residues" evidence="2">
    <location>
        <begin position="235"/>
        <end position="261"/>
    </location>
</feature>
<feature type="region of interest" description="Disordered" evidence="2">
    <location>
        <begin position="295"/>
        <end position="317"/>
    </location>
</feature>
<evidence type="ECO:0000256" key="2">
    <source>
        <dbReference type="SAM" id="MobiDB-lite"/>
    </source>
</evidence>
<feature type="domain" description="Timeless C-terminal" evidence="3">
    <location>
        <begin position="270"/>
        <end position="356"/>
    </location>
</feature>
<dbReference type="GO" id="GO:0000076">
    <property type="term" value="P:DNA replication checkpoint signaling"/>
    <property type="evidence" value="ECO:0007669"/>
    <property type="project" value="TreeGrafter"/>
</dbReference>
<evidence type="ECO:0000313" key="4">
    <source>
        <dbReference type="Ensembl" id="ENSCJPP00005004760.1"/>
    </source>
</evidence>
<dbReference type="Pfam" id="PF05029">
    <property type="entry name" value="TIMELESS_C"/>
    <property type="match status" value="1"/>
</dbReference>
<dbReference type="InterPro" id="IPR044998">
    <property type="entry name" value="Timeless"/>
</dbReference>
<evidence type="ECO:0000313" key="5">
    <source>
        <dbReference type="Proteomes" id="UP000694412"/>
    </source>
</evidence>
<dbReference type="AlphaFoldDB" id="A0A8C2SW97"/>
<comment type="similarity">
    <text evidence="1">Belongs to the timeless family.</text>
</comment>
<keyword evidence="5" id="KW-1185">Reference proteome</keyword>
<feature type="region of interest" description="Disordered" evidence="2">
    <location>
        <begin position="354"/>
        <end position="472"/>
    </location>
</feature>
<accession>A0A8C2SW97</accession>
<feature type="compositionally biased region" description="Low complexity" evidence="2">
    <location>
        <begin position="369"/>
        <end position="381"/>
    </location>
</feature>
<dbReference type="GO" id="GO:0006281">
    <property type="term" value="P:DNA repair"/>
    <property type="evidence" value="ECO:0007669"/>
    <property type="project" value="TreeGrafter"/>
</dbReference>
<dbReference type="GO" id="GO:0031298">
    <property type="term" value="C:replication fork protection complex"/>
    <property type="evidence" value="ECO:0007669"/>
    <property type="project" value="TreeGrafter"/>
</dbReference>
<reference evidence="4" key="3">
    <citation type="submission" date="2025-09" db="UniProtKB">
        <authorList>
            <consortium name="Ensembl"/>
        </authorList>
    </citation>
    <scope>IDENTIFICATION</scope>
</reference>
<feature type="region of interest" description="Disordered" evidence="2">
    <location>
        <begin position="205"/>
        <end position="264"/>
    </location>
</feature>
<dbReference type="Pfam" id="PF26019">
    <property type="entry name" value="HTH_TIMELESS"/>
    <property type="match status" value="2"/>
</dbReference>
<name>A0A8C2SW97_COTJA</name>
<evidence type="ECO:0000259" key="3">
    <source>
        <dbReference type="Pfam" id="PF05029"/>
    </source>
</evidence>
<protein>
    <recommendedName>
        <fullName evidence="3">Timeless C-terminal domain-containing protein</fullName>
    </recommendedName>
</protein>
<reference evidence="4" key="1">
    <citation type="submission" date="2015-11" db="EMBL/GenBank/DDBJ databases">
        <authorList>
            <consortium name="International Coturnix japonica Genome Analysis Consortium"/>
            <person name="Warren W."/>
            <person name="Burt D.W."/>
            <person name="Antin P.B."/>
            <person name="Lanford R."/>
            <person name="Gros J."/>
            <person name="Wilson R.K."/>
        </authorList>
    </citation>
    <scope>NUCLEOTIDE SEQUENCE [LARGE SCALE GENOMIC DNA]</scope>
</reference>
<feature type="compositionally biased region" description="Basic residues" evidence="2">
    <location>
        <begin position="206"/>
        <end position="215"/>
    </location>
</feature>
<sequence>MEPLLFQLSLFTLFNRLLNDPCAHQELVDLAKFILGKFFALAATNKKAFVELLFWKNATAVREMSEGYGSLRDGEGAGARRTPAWSPEEEQTLRELFWKYKEAEGQDIIASIMAELPGRTRRQVVQQLVQMGLAGSARDFPRPRKGTNIVLWTEEQELELERLFEEFRGSDDILGNIMKNLTARRSRARVVEKLLAMGLVAERRELHKKRRRKNHSPQMGEADAAAVPAHHSSAEDSEEEEEEEEEEEDEAEDDPMEEPWDPSEGTGLALVQRLQEEGLAGPLQWLQNSLRRTARDRETEGLSTPVPLVPLSEENEDAMENRGFRALLREVGLRPPANEQESFWRIPAALTPQQLRRAAASITPPSPQGPLQDPPQQELPLQEPPAAPQDPAGAEPLPSPLGSDSESEEPLSIPTPSSSKRRRQLDSEDEDGDMEAELPPADPPSEEDEDPQPMGRRKRIRCLVEEEEEEED</sequence>
<dbReference type="PANTHER" id="PTHR22940:SF4">
    <property type="entry name" value="PROTEIN TIMELESS HOMOLOG"/>
    <property type="match status" value="1"/>
</dbReference>
<reference evidence="4" key="2">
    <citation type="submission" date="2025-08" db="UniProtKB">
        <authorList>
            <consortium name="Ensembl"/>
        </authorList>
    </citation>
    <scope>IDENTIFICATION</scope>
</reference>
<evidence type="ECO:0000256" key="1">
    <source>
        <dbReference type="ARBA" id="ARBA00008174"/>
    </source>
</evidence>
<dbReference type="GeneTree" id="ENSGT00390000015124"/>
<organism evidence="4 5">
    <name type="scientific">Coturnix japonica</name>
    <name type="common">Japanese quail</name>
    <name type="synonym">Coturnix coturnix japonica</name>
    <dbReference type="NCBI Taxonomy" id="93934"/>
    <lineage>
        <taxon>Eukaryota</taxon>
        <taxon>Metazoa</taxon>
        <taxon>Chordata</taxon>
        <taxon>Craniata</taxon>
        <taxon>Vertebrata</taxon>
        <taxon>Euteleostomi</taxon>
        <taxon>Archelosauria</taxon>
        <taxon>Archosauria</taxon>
        <taxon>Dinosauria</taxon>
        <taxon>Saurischia</taxon>
        <taxon>Theropoda</taxon>
        <taxon>Coelurosauria</taxon>
        <taxon>Aves</taxon>
        <taxon>Neognathae</taxon>
        <taxon>Galloanserae</taxon>
        <taxon>Galliformes</taxon>
        <taxon>Phasianidae</taxon>
        <taxon>Perdicinae</taxon>
        <taxon>Coturnix</taxon>
    </lineage>
</organism>
<dbReference type="InterPro" id="IPR001005">
    <property type="entry name" value="SANT/Myb"/>
</dbReference>
<dbReference type="Proteomes" id="UP000694412">
    <property type="component" value="Chromosome LGE22C19W28_E50C23"/>
</dbReference>
<dbReference type="InterPro" id="IPR007725">
    <property type="entry name" value="TIMELESS_C"/>
</dbReference>